<gene>
    <name evidence="1" type="ORF">SK128_001932</name>
</gene>
<dbReference type="Proteomes" id="UP001381693">
    <property type="component" value="Unassembled WGS sequence"/>
</dbReference>
<accession>A0AAN8X909</accession>
<organism evidence="1 2">
    <name type="scientific">Halocaridina rubra</name>
    <name type="common">Hawaiian red shrimp</name>
    <dbReference type="NCBI Taxonomy" id="373956"/>
    <lineage>
        <taxon>Eukaryota</taxon>
        <taxon>Metazoa</taxon>
        <taxon>Ecdysozoa</taxon>
        <taxon>Arthropoda</taxon>
        <taxon>Crustacea</taxon>
        <taxon>Multicrustacea</taxon>
        <taxon>Malacostraca</taxon>
        <taxon>Eumalacostraca</taxon>
        <taxon>Eucarida</taxon>
        <taxon>Decapoda</taxon>
        <taxon>Pleocyemata</taxon>
        <taxon>Caridea</taxon>
        <taxon>Atyoidea</taxon>
        <taxon>Atyidae</taxon>
        <taxon>Halocaridina</taxon>
    </lineage>
</organism>
<evidence type="ECO:0000313" key="1">
    <source>
        <dbReference type="EMBL" id="KAK7080085.1"/>
    </source>
</evidence>
<protein>
    <submittedName>
        <fullName evidence="1">Uncharacterized protein</fullName>
    </submittedName>
</protein>
<reference evidence="1 2" key="1">
    <citation type="submission" date="2023-11" db="EMBL/GenBank/DDBJ databases">
        <title>Halocaridina rubra genome assembly.</title>
        <authorList>
            <person name="Smith C."/>
        </authorList>
    </citation>
    <scope>NUCLEOTIDE SEQUENCE [LARGE SCALE GENOMIC DNA]</scope>
    <source>
        <strain evidence="1">EP-1</strain>
        <tissue evidence="1">Whole</tissue>
    </source>
</reference>
<sequence>MVTPLTHPSRSVVLSVYRKSLGPCHPSIISPFLSHALYLLYPTEIPCASNAPSRHSFLVFLHLCPLSTPSLLVAPQSFFPYSKPTFNYAYINYIHDLLRALM</sequence>
<proteinExistence type="predicted"/>
<keyword evidence="2" id="KW-1185">Reference proteome</keyword>
<evidence type="ECO:0000313" key="2">
    <source>
        <dbReference type="Proteomes" id="UP001381693"/>
    </source>
</evidence>
<dbReference type="EMBL" id="JAXCGZ010006138">
    <property type="protein sequence ID" value="KAK7080085.1"/>
    <property type="molecule type" value="Genomic_DNA"/>
</dbReference>
<dbReference type="AlphaFoldDB" id="A0AAN8X909"/>
<comment type="caution">
    <text evidence="1">The sequence shown here is derived from an EMBL/GenBank/DDBJ whole genome shotgun (WGS) entry which is preliminary data.</text>
</comment>
<name>A0AAN8X909_HALRR</name>